<name>A0A3L6PUX5_PANMI</name>
<accession>A0A3L6PUX5</accession>
<feature type="domain" description="F-box/LRR-repeat protein 15/At3g58940/PEG3-like LRR" evidence="2">
    <location>
        <begin position="244"/>
        <end position="337"/>
    </location>
</feature>
<dbReference type="Pfam" id="PF24758">
    <property type="entry name" value="LRR_At5g56370"/>
    <property type="match status" value="1"/>
</dbReference>
<evidence type="ECO:0000313" key="4">
    <source>
        <dbReference type="Proteomes" id="UP000275267"/>
    </source>
</evidence>
<dbReference type="PANTHER" id="PTHR31900:SF30">
    <property type="entry name" value="SUPERFAMILY PROTEIN, PUTATIVE-RELATED"/>
    <property type="match status" value="1"/>
</dbReference>
<evidence type="ECO:0000256" key="1">
    <source>
        <dbReference type="SAM" id="MobiDB-lite"/>
    </source>
</evidence>
<dbReference type="OrthoDB" id="695856at2759"/>
<sequence>MDVSVSNQEIRFTVIKKTVLMGGNSIDRDRADDAMDVGAPEDRLSNLPDGVLGHVLSFLDAKQAGRAAVLSCRYRHTFAGVHTLSFVQEETSASSSTGASRCDRSYKLDEDEKRRNAEFVALVDGTVSCRRRCGAGPGLRAFCVVFDAFHHSLAGHVDRWLSAAARNGGAAAAVEEITVDACQQERGVCARERPDWYFRGGPFGEPRPLKDKSDGEDSDDFRDHNARHSAYRMPRWLYSSGAGAALRTLRLGSCFLDLPRHAPLRFPSVDTLALTCIPDSGRDIQSLVSSCGRLADLTLDSCRRVRAVAVLDKRLRRLALRCCHGVRLAVDASDLRALEYKGPVPDESVLSFAGAPPAILSCDIEFCGKKACSEAELADLPAFLARFTAARWLRLGSSCLGASIDRTDPSGLTPLPCLRRLELKGAAASSRSAFGAVTRILEQTPNLEVLTLLILPNVEEIPRYRPEVTCDPMAGLDVPEVLPGPGDERGALPGARVRQRRLLKLLLRVAAALEELYVVFPPGKFEVQSALMAEIESWVMHRPVKVTFG</sequence>
<gene>
    <name evidence="3" type="ORF">C2845_PM16G04400</name>
</gene>
<evidence type="ECO:0000313" key="3">
    <source>
        <dbReference type="EMBL" id="RLM64863.1"/>
    </source>
</evidence>
<dbReference type="STRING" id="4540.A0A3L6PUX5"/>
<keyword evidence="4" id="KW-1185">Reference proteome</keyword>
<protein>
    <recommendedName>
        <fullName evidence="2">F-box/LRR-repeat protein 15/At3g58940/PEG3-like LRR domain-containing protein</fullName>
    </recommendedName>
</protein>
<dbReference type="SUPFAM" id="SSF81383">
    <property type="entry name" value="F-box domain"/>
    <property type="match status" value="1"/>
</dbReference>
<dbReference type="SUPFAM" id="SSF52047">
    <property type="entry name" value="RNI-like"/>
    <property type="match status" value="1"/>
</dbReference>
<proteinExistence type="predicted"/>
<evidence type="ECO:0000259" key="2">
    <source>
        <dbReference type="Pfam" id="PF24758"/>
    </source>
</evidence>
<dbReference type="InterPro" id="IPR055411">
    <property type="entry name" value="LRR_FXL15/At3g58940/PEG3-like"/>
</dbReference>
<dbReference type="PANTHER" id="PTHR31900">
    <property type="entry name" value="F-BOX/RNI SUPERFAMILY PROTEIN-RELATED"/>
    <property type="match status" value="1"/>
</dbReference>
<organism evidence="3 4">
    <name type="scientific">Panicum miliaceum</name>
    <name type="common">Proso millet</name>
    <name type="synonym">Broomcorn millet</name>
    <dbReference type="NCBI Taxonomy" id="4540"/>
    <lineage>
        <taxon>Eukaryota</taxon>
        <taxon>Viridiplantae</taxon>
        <taxon>Streptophyta</taxon>
        <taxon>Embryophyta</taxon>
        <taxon>Tracheophyta</taxon>
        <taxon>Spermatophyta</taxon>
        <taxon>Magnoliopsida</taxon>
        <taxon>Liliopsida</taxon>
        <taxon>Poales</taxon>
        <taxon>Poaceae</taxon>
        <taxon>PACMAD clade</taxon>
        <taxon>Panicoideae</taxon>
        <taxon>Panicodae</taxon>
        <taxon>Paniceae</taxon>
        <taxon>Panicinae</taxon>
        <taxon>Panicum</taxon>
        <taxon>Panicum sect. Panicum</taxon>
    </lineage>
</organism>
<dbReference type="Gene3D" id="3.80.10.10">
    <property type="entry name" value="Ribonuclease Inhibitor"/>
    <property type="match status" value="1"/>
</dbReference>
<dbReference type="AlphaFoldDB" id="A0A3L6PUX5"/>
<dbReference type="EMBL" id="PQIB02000015">
    <property type="protein sequence ID" value="RLM64863.1"/>
    <property type="molecule type" value="Genomic_DNA"/>
</dbReference>
<dbReference type="Proteomes" id="UP000275267">
    <property type="component" value="Unassembled WGS sequence"/>
</dbReference>
<reference evidence="4" key="1">
    <citation type="journal article" date="2019" name="Nat. Commun.">
        <title>The genome of broomcorn millet.</title>
        <authorList>
            <person name="Zou C."/>
            <person name="Miki D."/>
            <person name="Li D."/>
            <person name="Tang Q."/>
            <person name="Xiao L."/>
            <person name="Rajput S."/>
            <person name="Deng P."/>
            <person name="Jia W."/>
            <person name="Huang R."/>
            <person name="Zhang M."/>
            <person name="Sun Y."/>
            <person name="Hu J."/>
            <person name="Fu X."/>
            <person name="Schnable P.S."/>
            <person name="Li F."/>
            <person name="Zhang H."/>
            <person name="Feng B."/>
            <person name="Zhu X."/>
            <person name="Liu R."/>
            <person name="Schnable J.C."/>
            <person name="Zhu J.-K."/>
            <person name="Zhang H."/>
        </authorList>
    </citation>
    <scope>NUCLEOTIDE SEQUENCE [LARGE SCALE GENOMIC DNA]</scope>
</reference>
<dbReference type="InterPro" id="IPR050232">
    <property type="entry name" value="FBL13/AtMIF1-like"/>
</dbReference>
<dbReference type="InterPro" id="IPR036047">
    <property type="entry name" value="F-box-like_dom_sf"/>
</dbReference>
<feature type="region of interest" description="Disordered" evidence="1">
    <location>
        <begin position="199"/>
        <end position="223"/>
    </location>
</feature>
<feature type="compositionally biased region" description="Basic and acidic residues" evidence="1">
    <location>
        <begin position="207"/>
        <end position="223"/>
    </location>
</feature>
<comment type="caution">
    <text evidence="3">The sequence shown here is derived from an EMBL/GenBank/DDBJ whole genome shotgun (WGS) entry which is preliminary data.</text>
</comment>
<dbReference type="InterPro" id="IPR032675">
    <property type="entry name" value="LRR_dom_sf"/>
</dbReference>